<comment type="caution">
    <text evidence="2">The sequence shown here is derived from an EMBL/GenBank/DDBJ whole genome shotgun (WGS) entry which is preliminary data.</text>
</comment>
<evidence type="ECO:0000313" key="2">
    <source>
        <dbReference type="EMBL" id="KAF7277735.1"/>
    </source>
</evidence>
<proteinExistence type="predicted"/>
<dbReference type="EMBL" id="JAACXV010000414">
    <property type="protein sequence ID" value="KAF7277735.1"/>
    <property type="molecule type" value="Genomic_DNA"/>
</dbReference>
<evidence type="ECO:0000313" key="3">
    <source>
        <dbReference type="Proteomes" id="UP000625711"/>
    </source>
</evidence>
<evidence type="ECO:0000256" key="1">
    <source>
        <dbReference type="SAM" id="MobiDB-lite"/>
    </source>
</evidence>
<protein>
    <submittedName>
        <fullName evidence="2">Uncharacterized protein</fullName>
    </submittedName>
</protein>
<accession>A0A834IGU4</accession>
<organism evidence="2 3">
    <name type="scientific">Rhynchophorus ferrugineus</name>
    <name type="common">Red palm weevil</name>
    <name type="synonym">Curculio ferrugineus</name>
    <dbReference type="NCBI Taxonomy" id="354439"/>
    <lineage>
        <taxon>Eukaryota</taxon>
        <taxon>Metazoa</taxon>
        <taxon>Ecdysozoa</taxon>
        <taxon>Arthropoda</taxon>
        <taxon>Hexapoda</taxon>
        <taxon>Insecta</taxon>
        <taxon>Pterygota</taxon>
        <taxon>Neoptera</taxon>
        <taxon>Endopterygota</taxon>
        <taxon>Coleoptera</taxon>
        <taxon>Polyphaga</taxon>
        <taxon>Cucujiformia</taxon>
        <taxon>Curculionidae</taxon>
        <taxon>Dryophthorinae</taxon>
        <taxon>Rhynchophorus</taxon>
    </lineage>
</organism>
<dbReference type="OrthoDB" id="6433758at2759"/>
<feature type="region of interest" description="Disordered" evidence="1">
    <location>
        <begin position="56"/>
        <end position="75"/>
    </location>
</feature>
<sequence length="75" mass="8521">MQILNEGNISEKVLKILWLEQLPQSTREVIVTRDKDLETLAKLVDRNQEINEISTIQTIQEQASPSNEISSKSAN</sequence>
<name>A0A834IGU4_RHYFE</name>
<dbReference type="Proteomes" id="UP000625711">
    <property type="component" value="Unassembled WGS sequence"/>
</dbReference>
<keyword evidence="3" id="KW-1185">Reference proteome</keyword>
<dbReference type="AlphaFoldDB" id="A0A834IGU4"/>
<gene>
    <name evidence="2" type="ORF">GWI33_009282</name>
</gene>
<reference evidence="2" key="1">
    <citation type="submission" date="2020-08" db="EMBL/GenBank/DDBJ databases">
        <title>Genome sequencing and assembly of the red palm weevil Rhynchophorus ferrugineus.</title>
        <authorList>
            <person name="Dias G.B."/>
            <person name="Bergman C.M."/>
            <person name="Manee M."/>
        </authorList>
    </citation>
    <scope>NUCLEOTIDE SEQUENCE</scope>
    <source>
        <strain evidence="2">AA-2017</strain>
        <tissue evidence="2">Whole larva</tissue>
    </source>
</reference>